<keyword evidence="2" id="KW-0808">Transferase</keyword>
<dbReference type="STRING" id="89524.SAMN05444370_104246"/>
<dbReference type="Pfam" id="PF07090">
    <property type="entry name" value="GATase1_like"/>
    <property type="match status" value="1"/>
</dbReference>
<dbReference type="InterPro" id="IPR010768">
    <property type="entry name" value="GATase1-like"/>
</dbReference>
<evidence type="ECO:0000313" key="2">
    <source>
        <dbReference type="EMBL" id="SEA35798.1"/>
    </source>
</evidence>
<feature type="domain" description="Putative glutamine amidotransferase" evidence="1">
    <location>
        <begin position="1"/>
        <end position="117"/>
    </location>
</feature>
<dbReference type="EMBL" id="FNQM01000004">
    <property type="protein sequence ID" value="SEA35798.1"/>
    <property type="molecule type" value="Genomic_DNA"/>
</dbReference>
<dbReference type="AlphaFoldDB" id="A0A1H4AJ58"/>
<gene>
    <name evidence="2" type="ORF">SAMN05444370_104246</name>
</gene>
<proteinExistence type="predicted"/>
<name>A0A1H4AJ58_9RHOB</name>
<accession>A0A1H4AJ58</accession>
<dbReference type="InterPro" id="IPR029062">
    <property type="entry name" value="Class_I_gatase-like"/>
</dbReference>
<dbReference type="GO" id="GO:0016740">
    <property type="term" value="F:transferase activity"/>
    <property type="evidence" value="ECO:0007669"/>
    <property type="project" value="UniProtKB-KW"/>
</dbReference>
<dbReference type="SUPFAM" id="SSF52317">
    <property type="entry name" value="Class I glutamine amidotransferase-like"/>
    <property type="match status" value="1"/>
</dbReference>
<organism evidence="2 3">
    <name type="scientific">Rubrimonas cliftonensis</name>
    <dbReference type="NCBI Taxonomy" id="89524"/>
    <lineage>
        <taxon>Bacteria</taxon>
        <taxon>Pseudomonadati</taxon>
        <taxon>Pseudomonadota</taxon>
        <taxon>Alphaproteobacteria</taxon>
        <taxon>Rhodobacterales</taxon>
        <taxon>Paracoccaceae</taxon>
        <taxon>Rubrimonas</taxon>
    </lineage>
</organism>
<reference evidence="2 3" key="1">
    <citation type="submission" date="2016-10" db="EMBL/GenBank/DDBJ databases">
        <authorList>
            <person name="de Groot N.N."/>
        </authorList>
    </citation>
    <scope>NUCLEOTIDE SEQUENCE [LARGE SCALE GENOMIC DNA]</scope>
    <source>
        <strain evidence="2 3">DSM 15345</strain>
    </source>
</reference>
<dbReference type="Proteomes" id="UP000198703">
    <property type="component" value="Unassembled WGS sequence"/>
</dbReference>
<evidence type="ECO:0000313" key="3">
    <source>
        <dbReference type="Proteomes" id="UP000198703"/>
    </source>
</evidence>
<evidence type="ECO:0000259" key="1">
    <source>
        <dbReference type="Pfam" id="PF07090"/>
    </source>
</evidence>
<keyword evidence="3" id="KW-1185">Reference proteome</keyword>
<sequence length="117" mass="12123">MIGGYLSLQGFDGVARWRNTAVEAAPPVTCLPLDDRVETPEGFSAVIDAPGHPILAGLTEAPWPVLLGLNETALKRAGTLLASAPAAQGGHPLLAVGEHGEGRSLAWMSDLGPHWAP</sequence>
<protein>
    <submittedName>
        <fullName evidence="2">Putative glutamine amidotransferase</fullName>
    </submittedName>
</protein>
<keyword evidence="2" id="KW-0315">Glutamine amidotransferase</keyword>
<dbReference type="Gene3D" id="3.40.50.880">
    <property type="match status" value="1"/>
</dbReference>